<sequence length="400" mass="43822">MTTLTRGGNAPIEARAFEVTVDDAKGVDLLAFQVNTSRKVRNDDDFVFFNQPSSPEGAVRLSSTQSLSIDLRLVPADVDAIVVAIASDSALSARVGLTVKSSNIVSPATGLTTETAAVLIEIYRRGGDWKVRNVSAGWDAGFADLVREHGVDVDDTETPTVRSVAGEEKLSLVKREKLDLRKKHVHKVLLTKDAVGLRARIILVIDKTGSMSRQYSTRVVHRVVERMVPVATQLDDDGELEPYLYGSWYAQLPVITVADTDSWADTYLHLYGHHGGIDYASIGGTNDELPIMDQILSTVASRQPTLVLFFTDGGFTKRGPIASFMRTASSAPIFWQFIGVGKANYGVLEKLDTMEGRLIDNAGFFALDDIDKVSDAELYERILSEFPDWVRAARAAKIID</sequence>
<protein>
    <submittedName>
        <fullName evidence="3">VWA domain-containing protein</fullName>
    </submittedName>
</protein>
<comment type="similarity">
    <text evidence="1">Belongs to the CAPAB/TerDEXZ family.</text>
</comment>
<comment type="caution">
    <text evidence="3">The sequence shown here is derived from an EMBL/GenBank/DDBJ whole genome shotgun (WGS) entry which is preliminary data.</text>
</comment>
<dbReference type="InterPro" id="IPR051324">
    <property type="entry name" value="Stress/Tellurium_Resist"/>
</dbReference>
<reference evidence="3 4" key="1">
    <citation type="submission" date="2024-03" db="EMBL/GenBank/DDBJ databases">
        <title>Rhodococcus navarretei sp. nov. and Pseudarthrobacter quantumdoti sp. nov., two new species with the ability to biosynthesize Quantum Dots isolated from soil samples at Union Glacier, Antarctica.</title>
        <authorList>
            <person name="Vargas M."/>
        </authorList>
    </citation>
    <scope>NUCLEOTIDE SEQUENCE [LARGE SCALE GENOMIC DNA]</scope>
    <source>
        <strain evidence="3 4">EXRC-4A-4</strain>
    </source>
</reference>
<dbReference type="InterPro" id="IPR003325">
    <property type="entry name" value="TerD"/>
</dbReference>
<dbReference type="Pfam" id="PF02342">
    <property type="entry name" value="TerD"/>
    <property type="match status" value="1"/>
</dbReference>
<dbReference type="InterPro" id="IPR002035">
    <property type="entry name" value="VWF_A"/>
</dbReference>
<dbReference type="InterPro" id="IPR036465">
    <property type="entry name" value="vWFA_dom_sf"/>
</dbReference>
<evidence type="ECO:0000313" key="3">
    <source>
        <dbReference type="EMBL" id="MEK8070655.1"/>
    </source>
</evidence>
<dbReference type="PANTHER" id="PTHR32097">
    <property type="entry name" value="CAMP-BINDING PROTEIN 1-RELATED"/>
    <property type="match status" value="1"/>
</dbReference>
<dbReference type="RefSeq" id="WP_341440683.1">
    <property type="nucleotide sequence ID" value="NZ_JBBPCN010000001.1"/>
</dbReference>
<gene>
    <name evidence="3" type="ORF">AABD04_07325</name>
</gene>
<organism evidence="3 4">
    <name type="scientific">Rhodococcus navarretei</name>
    <dbReference type="NCBI Taxonomy" id="3128981"/>
    <lineage>
        <taxon>Bacteria</taxon>
        <taxon>Bacillati</taxon>
        <taxon>Actinomycetota</taxon>
        <taxon>Actinomycetes</taxon>
        <taxon>Mycobacteriales</taxon>
        <taxon>Nocardiaceae</taxon>
        <taxon>Rhodococcus</taxon>
    </lineage>
</organism>
<evidence type="ECO:0000259" key="2">
    <source>
        <dbReference type="PROSITE" id="PS50234"/>
    </source>
</evidence>
<evidence type="ECO:0000313" key="4">
    <source>
        <dbReference type="Proteomes" id="UP001456513"/>
    </source>
</evidence>
<dbReference type="SUPFAM" id="SSF53300">
    <property type="entry name" value="vWA-like"/>
    <property type="match status" value="1"/>
</dbReference>
<feature type="domain" description="VWFA" evidence="2">
    <location>
        <begin position="200"/>
        <end position="382"/>
    </location>
</feature>
<proteinExistence type="inferred from homology"/>
<dbReference type="Proteomes" id="UP001456513">
    <property type="component" value="Unassembled WGS sequence"/>
</dbReference>
<name>A0ABU9CTB9_9NOCA</name>
<evidence type="ECO:0000256" key="1">
    <source>
        <dbReference type="ARBA" id="ARBA00008775"/>
    </source>
</evidence>
<dbReference type="CDD" id="cd06974">
    <property type="entry name" value="TerD_like"/>
    <property type="match status" value="1"/>
</dbReference>
<accession>A0ABU9CTB9</accession>
<keyword evidence="4" id="KW-1185">Reference proteome</keyword>
<dbReference type="PROSITE" id="PS50234">
    <property type="entry name" value="VWFA"/>
    <property type="match status" value="1"/>
</dbReference>
<dbReference type="Pfam" id="PF10138">
    <property type="entry name" value="vWA-TerF-like"/>
    <property type="match status" value="1"/>
</dbReference>
<dbReference type="EMBL" id="JBBPCN010000001">
    <property type="protein sequence ID" value="MEK8070655.1"/>
    <property type="molecule type" value="Genomic_DNA"/>
</dbReference>
<dbReference type="Gene3D" id="2.60.60.30">
    <property type="entry name" value="sav2460 like domains"/>
    <property type="match status" value="1"/>
</dbReference>
<dbReference type="PANTHER" id="PTHR32097:SF4">
    <property type="entry name" value="GENERAL STRESS PROTEIN 16U"/>
    <property type="match status" value="1"/>
</dbReference>
<dbReference type="InterPro" id="IPR019303">
    <property type="entry name" value="vWA_TerF_C"/>
</dbReference>